<reference evidence="2 3" key="1">
    <citation type="journal article" date="2019" name="Sci. Rep.">
        <title>Orb-weaving spider Araneus ventricosus genome elucidates the spidroin gene catalogue.</title>
        <authorList>
            <person name="Kono N."/>
            <person name="Nakamura H."/>
            <person name="Ohtoshi R."/>
            <person name="Moran D.A.P."/>
            <person name="Shinohara A."/>
            <person name="Yoshida Y."/>
            <person name="Fujiwara M."/>
            <person name="Mori M."/>
            <person name="Tomita M."/>
            <person name="Arakawa K."/>
        </authorList>
    </citation>
    <scope>NUCLEOTIDE SEQUENCE [LARGE SCALE GENOMIC DNA]</scope>
</reference>
<gene>
    <name evidence="2" type="ORF">AVEN_50117_1</name>
</gene>
<evidence type="ECO:0000256" key="1">
    <source>
        <dbReference type="SAM" id="MobiDB-lite"/>
    </source>
</evidence>
<comment type="caution">
    <text evidence="2">The sequence shown here is derived from an EMBL/GenBank/DDBJ whole genome shotgun (WGS) entry which is preliminary data.</text>
</comment>
<sequence>MCHWDPPPTAAADVGEVQWQFSTADRFYVSAVRVKAPTVLYTLLMECCRPVDTNRCVCKEPASHSKRPQRHGDKVSVSGRRAPGSKPDSPEDPSCMAPIAHHAVAKCPPAAVIGSLERVPAQAQSLSSDHG</sequence>
<dbReference type="Proteomes" id="UP000499080">
    <property type="component" value="Unassembled WGS sequence"/>
</dbReference>
<name>A0A4Y2FNZ6_ARAVE</name>
<organism evidence="2 3">
    <name type="scientific">Araneus ventricosus</name>
    <name type="common">Orbweaver spider</name>
    <name type="synonym">Epeira ventricosa</name>
    <dbReference type="NCBI Taxonomy" id="182803"/>
    <lineage>
        <taxon>Eukaryota</taxon>
        <taxon>Metazoa</taxon>
        <taxon>Ecdysozoa</taxon>
        <taxon>Arthropoda</taxon>
        <taxon>Chelicerata</taxon>
        <taxon>Arachnida</taxon>
        <taxon>Araneae</taxon>
        <taxon>Araneomorphae</taxon>
        <taxon>Entelegynae</taxon>
        <taxon>Araneoidea</taxon>
        <taxon>Araneidae</taxon>
        <taxon>Araneus</taxon>
    </lineage>
</organism>
<dbReference type="AlphaFoldDB" id="A0A4Y2FNZ6"/>
<evidence type="ECO:0000313" key="2">
    <source>
        <dbReference type="EMBL" id="GBM43202.1"/>
    </source>
</evidence>
<accession>A0A4Y2FNZ6</accession>
<evidence type="ECO:0000313" key="3">
    <source>
        <dbReference type="Proteomes" id="UP000499080"/>
    </source>
</evidence>
<proteinExistence type="predicted"/>
<keyword evidence="3" id="KW-1185">Reference proteome</keyword>
<protein>
    <submittedName>
        <fullName evidence="2">Uncharacterized protein</fullName>
    </submittedName>
</protein>
<dbReference type="EMBL" id="BGPR01001021">
    <property type="protein sequence ID" value="GBM43202.1"/>
    <property type="molecule type" value="Genomic_DNA"/>
</dbReference>
<feature type="region of interest" description="Disordered" evidence="1">
    <location>
        <begin position="59"/>
        <end position="95"/>
    </location>
</feature>